<dbReference type="AlphaFoldDB" id="A0A831LJ62"/>
<dbReference type="InterPro" id="IPR029026">
    <property type="entry name" value="tRNA_m1G_MTases_N"/>
</dbReference>
<evidence type="ECO:0000256" key="2">
    <source>
        <dbReference type="ARBA" id="ARBA00005528"/>
    </source>
</evidence>
<sequence>AVGGEKPCWVALFVGPEGGFAPKEVEDFRALGFLPVSLGPRILRTETAAIAGTAIIQHLVGDID</sequence>
<keyword evidence="7 12" id="KW-0808">Transferase</keyword>
<evidence type="ECO:0000256" key="7">
    <source>
        <dbReference type="ARBA" id="ARBA00022679"/>
    </source>
</evidence>
<protein>
    <recommendedName>
        <fullName evidence="3">16S rRNA (uracil(1498)-N(3))-methyltransferase</fullName>
        <ecNumber evidence="3">2.1.1.193</ecNumber>
    </recommendedName>
</protein>
<keyword evidence="8" id="KW-0949">S-adenosyl-L-methionine</keyword>
<comment type="caution">
    <text evidence="12">The sequence shown here is derived from an EMBL/GenBank/DDBJ whole genome shotgun (WGS) entry which is preliminary data.</text>
</comment>
<reference evidence="12" key="1">
    <citation type="journal article" date="2020" name="mSystems">
        <title>Genome- and Community-Level Interaction Insights into Carbon Utilization and Element Cycling Functions of Hydrothermarchaeota in Hydrothermal Sediment.</title>
        <authorList>
            <person name="Zhou Z."/>
            <person name="Liu Y."/>
            <person name="Xu W."/>
            <person name="Pan J."/>
            <person name="Luo Z.H."/>
            <person name="Li M."/>
        </authorList>
    </citation>
    <scope>NUCLEOTIDE SEQUENCE [LARGE SCALE GENOMIC DNA]</scope>
    <source>
        <strain evidence="12">SpSt-1220</strain>
    </source>
</reference>
<feature type="domain" description="Ribosomal RNA small subunit methyltransferase E methyltransferase" evidence="11">
    <location>
        <begin position="10"/>
        <end position="57"/>
    </location>
</feature>
<accession>A0A831LJ62</accession>
<evidence type="ECO:0000256" key="1">
    <source>
        <dbReference type="ARBA" id="ARBA00004496"/>
    </source>
</evidence>
<organism evidence="12">
    <name type="scientific">Geoalkalibacter subterraneus</name>
    <dbReference type="NCBI Taxonomy" id="483547"/>
    <lineage>
        <taxon>Bacteria</taxon>
        <taxon>Pseudomonadati</taxon>
        <taxon>Thermodesulfobacteriota</taxon>
        <taxon>Desulfuromonadia</taxon>
        <taxon>Desulfuromonadales</taxon>
        <taxon>Geoalkalibacteraceae</taxon>
        <taxon>Geoalkalibacter</taxon>
    </lineage>
</organism>
<dbReference type="Gene3D" id="3.40.1280.10">
    <property type="match status" value="1"/>
</dbReference>
<keyword evidence="6 12" id="KW-0489">Methyltransferase</keyword>
<dbReference type="PANTHER" id="PTHR30027">
    <property type="entry name" value="RIBOSOMAL RNA SMALL SUBUNIT METHYLTRANSFERASE E"/>
    <property type="match status" value="1"/>
</dbReference>
<comment type="function">
    <text evidence="9">Specifically methylates the N3 position of the uracil ring of uridine 1498 (m3U1498) in 16S rRNA. Acts on the fully assembled 30S ribosomal subunit.</text>
</comment>
<evidence type="ECO:0000259" key="11">
    <source>
        <dbReference type="Pfam" id="PF04452"/>
    </source>
</evidence>
<dbReference type="SUPFAM" id="SSF75217">
    <property type="entry name" value="alpha/beta knot"/>
    <property type="match status" value="1"/>
</dbReference>
<dbReference type="GO" id="GO:0005737">
    <property type="term" value="C:cytoplasm"/>
    <property type="evidence" value="ECO:0007669"/>
    <property type="project" value="UniProtKB-SubCell"/>
</dbReference>
<keyword evidence="5" id="KW-0698">rRNA processing</keyword>
<dbReference type="GO" id="GO:0070475">
    <property type="term" value="P:rRNA base methylation"/>
    <property type="evidence" value="ECO:0007669"/>
    <property type="project" value="TreeGrafter"/>
</dbReference>
<gene>
    <name evidence="12" type="ORF">ENN94_04060</name>
</gene>
<dbReference type="EMBL" id="DSDO01000285">
    <property type="protein sequence ID" value="HDR46858.1"/>
    <property type="molecule type" value="Genomic_DNA"/>
</dbReference>
<dbReference type="PANTHER" id="PTHR30027:SF3">
    <property type="entry name" value="16S RRNA (URACIL(1498)-N(3))-METHYLTRANSFERASE"/>
    <property type="match status" value="1"/>
</dbReference>
<evidence type="ECO:0000256" key="3">
    <source>
        <dbReference type="ARBA" id="ARBA00012328"/>
    </source>
</evidence>
<evidence type="ECO:0000256" key="5">
    <source>
        <dbReference type="ARBA" id="ARBA00022552"/>
    </source>
</evidence>
<proteinExistence type="inferred from homology"/>
<evidence type="ECO:0000256" key="4">
    <source>
        <dbReference type="ARBA" id="ARBA00022490"/>
    </source>
</evidence>
<dbReference type="InterPro" id="IPR029028">
    <property type="entry name" value="Alpha/beta_knot_MTases"/>
</dbReference>
<name>A0A831LJ62_9BACT</name>
<evidence type="ECO:0000256" key="10">
    <source>
        <dbReference type="ARBA" id="ARBA00047944"/>
    </source>
</evidence>
<dbReference type="Pfam" id="PF04452">
    <property type="entry name" value="Methyltrans_RNA"/>
    <property type="match status" value="1"/>
</dbReference>
<comment type="similarity">
    <text evidence="2">Belongs to the RNA methyltransferase RsmE family.</text>
</comment>
<dbReference type="NCBIfam" id="TIGR00046">
    <property type="entry name" value="RsmE family RNA methyltransferase"/>
    <property type="match status" value="1"/>
</dbReference>
<comment type="subcellular location">
    <subcellularLocation>
        <location evidence="1">Cytoplasm</location>
    </subcellularLocation>
</comment>
<evidence type="ECO:0000256" key="9">
    <source>
        <dbReference type="ARBA" id="ARBA00025699"/>
    </source>
</evidence>
<dbReference type="EC" id="2.1.1.193" evidence="3"/>
<feature type="non-terminal residue" evidence="12">
    <location>
        <position position="1"/>
    </location>
</feature>
<evidence type="ECO:0000313" key="12">
    <source>
        <dbReference type="EMBL" id="HDR46858.1"/>
    </source>
</evidence>
<evidence type="ECO:0000256" key="6">
    <source>
        <dbReference type="ARBA" id="ARBA00022603"/>
    </source>
</evidence>
<keyword evidence="4" id="KW-0963">Cytoplasm</keyword>
<evidence type="ECO:0000256" key="8">
    <source>
        <dbReference type="ARBA" id="ARBA00022691"/>
    </source>
</evidence>
<dbReference type="InterPro" id="IPR006700">
    <property type="entry name" value="RsmE"/>
</dbReference>
<dbReference type="Proteomes" id="UP000886162">
    <property type="component" value="Unassembled WGS sequence"/>
</dbReference>
<comment type="catalytic activity">
    <reaction evidence="10">
        <text>uridine(1498) in 16S rRNA + S-adenosyl-L-methionine = N(3)-methyluridine(1498) in 16S rRNA + S-adenosyl-L-homocysteine + H(+)</text>
        <dbReference type="Rhea" id="RHEA:42920"/>
        <dbReference type="Rhea" id="RHEA-COMP:10283"/>
        <dbReference type="Rhea" id="RHEA-COMP:10284"/>
        <dbReference type="ChEBI" id="CHEBI:15378"/>
        <dbReference type="ChEBI" id="CHEBI:57856"/>
        <dbReference type="ChEBI" id="CHEBI:59789"/>
        <dbReference type="ChEBI" id="CHEBI:65315"/>
        <dbReference type="ChEBI" id="CHEBI:74502"/>
        <dbReference type="EC" id="2.1.1.193"/>
    </reaction>
</comment>
<dbReference type="GO" id="GO:0070042">
    <property type="term" value="F:rRNA (uridine-N3-)-methyltransferase activity"/>
    <property type="evidence" value="ECO:0007669"/>
    <property type="project" value="TreeGrafter"/>
</dbReference>
<dbReference type="InterPro" id="IPR046886">
    <property type="entry name" value="RsmE_MTase_dom"/>
</dbReference>